<dbReference type="EMBL" id="UINC01108128">
    <property type="protein sequence ID" value="SVC73999.1"/>
    <property type="molecule type" value="Genomic_DNA"/>
</dbReference>
<sequence length="188" mass="21584">MFHRPAGIYLMALPVMFEVWLVNPESFHGYAQTSHGFWLGMVCFLSGFIFVSLKSVFWRAVESVRRAALAVAFLLYLVRLFVFQLEGGPSVLTSFESMSWMLAIFGYASLYLNKPSRKLAYFSKAVYPVYIVHMPLQYFFSYYIIPLSLPAVMKLVLLLVLTFGGSLALYEFALKQIKWVRPLFGIKL</sequence>
<evidence type="ECO:0000259" key="2">
    <source>
        <dbReference type="Pfam" id="PF01757"/>
    </source>
</evidence>
<dbReference type="AlphaFoldDB" id="A0A382PKR5"/>
<feature type="domain" description="Acyltransferase 3" evidence="2">
    <location>
        <begin position="9"/>
        <end position="170"/>
    </location>
</feature>
<feature type="transmembrane region" description="Helical" evidence="1">
    <location>
        <begin position="97"/>
        <end position="113"/>
    </location>
</feature>
<dbReference type="GO" id="GO:0016747">
    <property type="term" value="F:acyltransferase activity, transferring groups other than amino-acyl groups"/>
    <property type="evidence" value="ECO:0007669"/>
    <property type="project" value="InterPro"/>
</dbReference>
<proteinExistence type="predicted"/>
<feature type="transmembrane region" description="Helical" evidence="1">
    <location>
        <begin position="35"/>
        <end position="55"/>
    </location>
</feature>
<name>A0A382PKR5_9ZZZZ</name>
<keyword evidence="1" id="KW-0812">Transmembrane</keyword>
<dbReference type="Pfam" id="PF01757">
    <property type="entry name" value="Acyl_transf_3"/>
    <property type="match status" value="1"/>
</dbReference>
<keyword evidence="1" id="KW-0472">Membrane</keyword>
<feature type="transmembrane region" description="Helical" evidence="1">
    <location>
        <begin position="125"/>
        <end position="145"/>
    </location>
</feature>
<organism evidence="3">
    <name type="scientific">marine metagenome</name>
    <dbReference type="NCBI Taxonomy" id="408172"/>
    <lineage>
        <taxon>unclassified sequences</taxon>
        <taxon>metagenomes</taxon>
        <taxon>ecological metagenomes</taxon>
    </lineage>
</organism>
<evidence type="ECO:0000256" key="1">
    <source>
        <dbReference type="SAM" id="Phobius"/>
    </source>
</evidence>
<dbReference type="PANTHER" id="PTHR36927">
    <property type="entry name" value="BLR4337 PROTEIN"/>
    <property type="match status" value="1"/>
</dbReference>
<keyword evidence="1" id="KW-1133">Transmembrane helix</keyword>
<reference evidence="3" key="1">
    <citation type="submission" date="2018-05" db="EMBL/GenBank/DDBJ databases">
        <authorList>
            <person name="Lanie J.A."/>
            <person name="Ng W.-L."/>
            <person name="Kazmierczak K.M."/>
            <person name="Andrzejewski T.M."/>
            <person name="Davidsen T.M."/>
            <person name="Wayne K.J."/>
            <person name="Tettelin H."/>
            <person name="Glass J.I."/>
            <person name="Rusch D."/>
            <person name="Podicherti R."/>
            <person name="Tsui H.-C.T."/>
            <person name="Winkler M.E."/>
        </authorList>
    </citation>
    <scope>NUCLEOTIDE SEQUENCE</scope>
</reference>
<feature type="transmembrane region" description="Helical" evidence="1">
    <location>
        <begin position="7"/>
        <end position="23"/>
    </location>
</feature>
<feature type="transmembrane region" description="Helical" evidence="1">
    <location>
        <begin position="151"/>
        <end position="173"/>
    </location>
</feature>
<accession>A0A382PKR5</accession>
<gene>
    <name evidence="3" type="ORF">METZ01_LOCUS326853</name>
</gene>
<evidence type="ECO:0000313" key="3">
    <source>
        <dbReference type="EMBL" id="SVC73999.1"/>
    </source>
</evidence>
<dbReference type="InterPro" id="IPR050623">
    <property type="entry name" value="Glucan_succinyl_AcylTrfase"/>
</dbReference>
<feature type="transmembrane region" description="Helical" evidence="1">
    <location>
        <begin position="67"/>
        <end position="85"/>
    </location>
</feature>
<protein>
    <recommendedName>
        <fullName evidence="2">Acyltransferase 3 domain-containing protein</fullName>
    </recommendedName>
</protein>
<dbReference type="InterPro" id="IPR002656">
    <property type="entry name" value="Acyl_transf_3_dom"/>
</dbReference>
<dbReference type="PANTHER" id="PTHR36927:SF3">
    <property type="entry name" value="GLUCANS BIOSYNTHESIS PROTEIN C"/>
    <property type="match status" value="1"/>
</dbReference>